<dbReference type="CDD" id="cd00093">
    <property type="entry name" value="HTH_XRE"/>
    <property type="match status" value="1"/>
</dbReference>
<name>F0EMN7_ENTCA</name>
<feature type="domain" description="HTH cro/C1-type" evidence="1">
    <location>
        <begin position="16"/>
        <end position="70"/>
    </location>
</feature>
<evidence type="ECO:0000313" key="2">
    <source>
        <dbReference type="EMBL" id="EGC68767.1"/>
    </source>
</evidence>
<dbReference type="SUPFAM" id="SSF47413">
    <property type="entry name" value="lambda repressor-like DNA-binding domains"/>
    <property type="match status" value="1"/>
</dbReference>
<proteinExistence type="predicted"/>
<protein>
    <submittedName>
        <fullName evidence="2">DNA-binding helix-turn-helix protein</fullName>
    </submittedName>
</protein>
<dbReference type="GO" id="GO:0003677">
    <property type="term" value="F:DNA binding"/>
    <property type="evidence" value="ECO:0007669"/>
    <property type="project" value="UniProtKB-KW"/>
</dbReference>
<comment type="caution">
    <text evidence="2">The sequence shown here is derived from an EMBL/GenBank/DDBJ whole genome shotgun (WGS) entry which is preliminary data.</text>
</comment>
<dbReference type="HOGENOM" id="CLU_908867_0_0_9"/>
<dbReference type="RefSeq" id="WP_005236658.1">
    <property type="nucleotide sequence ID" value="NZ_GL872323.1"/>
</dbReference>
<dbReference type="Gene3D" id="1.10.260.40">
    <property type="entry name" value="lambda repressor-like DNA-binding domains"/>
    <property type="match status" value="1"/>
</dbReference>
<keyword evidence="2" id="KW-0238">DNA-binding</keyword>
<dbReference type="AlphaFoldDB" id="F0EMN7"/>
<dbReference type="EMBL" id="AEWT01000026">
    <property type="protein sequence ID" value="EGC68767.1"/>
    <property type="molecule type" value="Genomic_DNA"/>
</dbReference>
<dbReference type="InterPro" id="IPR010982">
    <property type="entry name" value="Lambda_DNA-bd_dom_sf"/>
</dbReference>
<organism evidence="2 3">
    <name type="scientific">Enterococcus casseliflavus ATCC 12755</name>
    <dbReference type="NCBI Taxonomy" id="888066"/>
    <lineage>
        <taxon>Bacteria</taxon>
        <taxon>Bacillati</taxon>
        <taxon>Bacillota</taxon>
        <taxon>Bacilli</taxon>
        <taxon>Lactobacillales</taxon>
        <taxon>Enterococcaceae</taxon>
        <taxon>Enterococcus</taxon>
    </lineage>
</organism>
<evidence type="ECO:0000313" key="3">
    <source>
        <dbReference type="Proteomes" id="UP000004835"/>
    </source>
</evidence>
<dbReference type="SMART" id="SM00530">
    <property type="entry name" value="HTH_XRE"/>
    <property type="match status" value="1"/>
</dbReference>
<dbReference type="Proteomes" id="UP000004835">
    <property type="component" value="Unassembled WGS sequence"/>
</dbReference>
<dbReference type="PROSITE" id="PS50943">
    <property type="entry name" value="HTH_CROC1"/>
    <property type="match status" value="1"/>
</dbReference>
<reference evidence="2 3" key="1">
    <citation type="submission" date="2011-01" db="EMBL/GenBank/DDBJ databases">
        <authorList>
            <person name="Muzny D."/>
            <person name="Qin X."/>
            <person name="Deng J."/>
            <person name="Jiang H."/>
            <person name="Liu Y."/>
            <person name="Qu J."/>
            <person name="Song X.-Z."/>
            <person name="Zhang L."/>
            <person name="Thornton R."/>
            <person name="Coyle M."/>
            <person name="Francisco L."/>
            <person name="Jackson L."/>
            <person name="Javaid M."/>
            <person name="Korchina V."/>
            <person name="Kovar C."/>
            <person name="Mata R."/>
            <person name="Mathew T."/>
            <person name="Ngo R."/>
            <person name="Nguyen L."/>
            <person name="Nguyen N."/>
            <person name="Okwuonu G."/>
            <person name="Ongeri F."/>
            <person name="Pham C."/>
            <person name="Simmons D."/>
            <person name="Wilczek-Boney K."/>
            <person name="Hale W."/>
            <person name="Jakkamsetti A."/>
            <person name="Pham P."/>
            <person name="Ruth R."/>
            <person name="San Lucas F."/>
            <person name="Warren J."/>
            <person name="Zhang J."/>
            <person name="Zhao Z."/>
            <person name="Zhou C."/>
            <person name="Zhu D."/>
            <person name="Lee S."/>
            <person name="Bess C."/>
            <person name="Blankenburg K."/>
            <person name="Forbes L."/>
            <person name="Fu Q."/>
            <person name="Gubbala S."/>
            <person name="Hirani K."/>
            <person name="Jayaseelan J.C."/>
            <person name="Lara F."/>
            <person name="Munidasa M."/>
            <person name="Palculict T."/>
            <person name="Patil S."/>
            <person name="Pu L.-L."/>
            <person name="Saada N."/>
            <person name="Tang L."/>
            <person name="Weissenberger G."/>
            <person name="Zhu Y."/>
            <person name="Hemphill L."/>
            <person name="Shang Y."/>
            <person name="Youmans B."/>
            <person name="Ayvaz T."/>
            <person name="Ross M."/>
            <person name="Santibanez J."/>
            <person name="Aqrawi P."/>
            <person name="Gross S."/>
            <person name="Joshi V."/>
            <person name="Fowler G."/>
            <person name="Nazareth L."/>
            <person name="Reid J."/>
            <person name="Worley K."/>
            <person name="Petrosino J."/>
            <person name="Highlander S."/>
            <person name="Gibbs R."/>
        </authorList>
    </citation>
    <scope>NUCLEOTIDE SEQUENCE [LARGE SCALE GENOMIC DNA]</scope>
    <source>
        <strain evidence="2 3">ATCC 12755</strain>
    </source>
</reference>
<accession>F0EMN7</accession>
<evidence type="ECO:0000259" key="1">
    <source>
        <dbReference type="PROSITE" id="PS50943"/>
    </source>
</evidence>
<dbReference type="InterPro" id="IPR001387">
    <property type="entry name" value="Cro/C1-type_HTH"/>
</dbReference>
<sequence>MLGLLQPNKEKVGARLKLIKDEMNISFTEFGRRLGLKKPTISSYVQGYNLAPIEVIEKISKISGRSVGWFYFGDIEEYIADYLELKGQGELIKAHPEVVNQIKEEFFTGDFKNPGWENEVGYPMEEFIDDYFADILPSILERYVGKIVSQQIDESEKLDNLSEKEKVEALAFVYQEVMDYVEMSGEVRYGEEEKVVELVEDSISNLARRGKIELSEEYLVGRLVNILDDEVETARIISTLSLNLTGKAFSPLFGGKELIEIFQAMRPALMKLYSEKSRDELYDWFEK</sequence>
<dbReference type="Pfam" id="PF01381">
    <property type="entry name" value="HTH_3"/>
    <property type="match status" value="1"/>
</dbReference>
<gene>
    <name evidence="2" type="ORF">HMPREF9087_2756</name>
</gene>